<proteinExistence type="predicted"/>
<dbReference type="OrthoDB" id="2969834at2759"/>
<keyword evidence="3" id="KW-1185">Reference proteome</keyword>
<dbReference type="Proteomes" id="UP000799118">
    <property type="component" value="Unassembled WGS sequence"/>
</dbReference>
<feature type="compositionally biased region" description="Low complexity" evidence="1">
    <location>
        <begin position="191"/>
        <end position="208"/>
    </location>
</feature>
<protein>
    <submittedName>
        <fullName evidence="2">Uncharacterized protein</fullName>
    </submittedName>
</protein>
<evidence type="ECO:0000313" key="3">
    <source>
        <dbReference type="Proteomes" id="UP000799118"/>
    </source>
</evidence>
<evidence type="ECO:0000256" key="1">
    <source>
        <dbReference type="SAM" id="MobiDB-lite"/>
    </source>
</evidence>
<feature type="region of interest" description="Disordered" evidence="1">
    <location>
        <begin position="1"/>
        <end position="29"/>
    </location>
</feature>
<evidence type="ECO:0000313" key="2">
    <source>
        <dbReference type="EMBL" id="KAE9402314.1"/>
    </source>
</evidence>
<accession>A0A6A4I046</accession>
<dbReference type="EMBL" id="ML769436">
    <property type="protein sequence ID" value="KAE9402314.1"/>
    <property type="molecule type" value="Genomic_DNA"/>
</dbReference>
<reference evidence="2" key="1">
    <citation type="journal article" date="2019" name="Environ. Microbiol.">
        <title>Fungal ecological strategies reflected in gene transcription - a case study of two litter decomposers.</title>
        <authorList>
            <person name="Barbi F."/>
            <person name="Kohler A."/>
            <person name="Barry K."/>
            <person name="Baskaran P."/>
            <person name="Daum C."/>
            <person name="Fauchery L."/>
            <person name="Ihrmark K."/>
            <person name="Kuo A."/>
            <person name="LaButti K."/>
            <person name="Lipzen A."/>
            <person name="Morin E."/>
            <person name="Grigoriev I.V."/>
            <person name="Henrissat B."/>
            <person name="Lindahl B."/>
            <person name="Martin F."/>
        </authorList>
    </citation>
    <scope>NUCLEOTIDE SEQUENCE</scope>
    <source>
        <strain evidence="2">JB14</strain>
    </source>
</reference>
<name>A0A6A4I046_9AGAR</name>
<gene>
    <name evidence="2" type="ORF">BT96DRAFT_559036</name>
</gene>
<organism evidence="2 3">
    <name type="scientific">Gymnopus androsaceus JB14</name>
    <dbReference type="NCBI Taxonomy" id="1447944"/>
    <lineage>
        <taxon>Eukaryota</taxon>
        <taxon>Fungi</taxon>
        <taxon>Dikarya</taxon>
        <taxon>Basidiomycota</taxon>
        <taxon>Agaricomycotina</taxon>
        <taxon>Agaricomycetes</taxon>
        <taxon>Agaricomycetidae</taxon>
        <taxon>Agaricales</taxon>
        <taxon>Marasmiineae</taxon>
        <taxon>Omphalotaceae</taxon>
        <taxon>Gymnopus</taxon>
    </lineage>
</organism>
<sequence length="248" mass="27538">MHPATHSSCHASQDTTSRSSLRPSAPVDIPCRHKAKSPLPIFCASSCHSTSPASELLFEMSPFEDDVCSSLRKKSAIHSSPLCSDSTLAVNRANTRDVHYVQSSLRKRYKPYSPASISPHNTPVKLPHYQAPEKRRTLTNPPILQNERVTTAPCTPPPVIRTTAVHKISGFTPTNPTPERPPQERPPRLPLTPSSIKSSLPSSPSILPGARDDDGDSYVQSPLDFEKFLVYRFERRRIRPHYSTSRVS</sequence>
<dbReference type="AlphaFoldDB" id="A0A6A4I046"/>
<feature type="compositionally biased region" description="Polar residues" evidence="1">
    <location>
        <begin position="1"/>
        <end position="22"/>
    </location>
</feature>
<feature type="region of interest" description="Disordered" evidence="1">
    <location>
        <begin position="167"/>
        <end position="219"/>
    </location>
</feature>